<evidence type="ECO:0000256" key="1">
    <source>
        <dbReference type="SAM" id="MobiDB-lite"/>
    </source>
</evidence>
<gene>
    <name evidence="4" type="ORF">EOW66_16895</name>
</gene>
<feature type="domain" description="Bacterial Ig-like" evidence="2">
    <location>
        <begin position="246"/>
        <end position="327"/>
    </location>
</feature>
<dbReference type="NCBIfam" id="NF033677">
    <property type="entry name" value="biofilm_BapA_N"/>
    <property type="match status" value="1"/>
</dbReference>
<feature type="domain" description="Bacterial Ig-like" evidence="2">
    <location>
        <begin position="154"/>
        <end position="234"/>
    </location>
</feature>
<protein>
    <submittedName>
        <fullName evidence="4">BapA prefix-like domain-containing protein</fullName>
    </submittedName>
</protein>
<feature type="non-terminal residue" evidence="4">
    <location>
        <position position="665"/>
    </location>
</feature>
<reference evidence="5" key="2">
    <citation type="submission" date="2019-01" db="EMBL/GenBank/DDBJ databases">
        <title>Sinorhodobacter populi sp. nov. isolated from the symptomatic bark tissue of Populus euramericana canker.</title>
        <authorList>
            <person name="Li Y."/>
        </authorList>
    </citation>
    <scope>NUCLEOTIDE SEQUENCE [LARGE SCALE GENOMIC DNA]</scope>
    <source>
        <strain evidence="5">CGMCC 1.12963</strain>
    </source>
</reference>
<dbReference type="NCBIfam" id="NF033510">
    <property type="entry name" value="Ca_tandemer"/>
    <property type="match status" value="5"/>
</dbReference>
<keyword evidence="5" id="KW-1185">Reference proteome</keyword>
<feature type="compositionally biased region" description="Polar residues" evidence="1">
    <location>
        <begin position="620"/>
        <end position="633"/>
    </location>
</feature>
<evidence type="ECO:0000313" key="5">
    <source>
        <dbReference type="Proteomes" id="UP000288071"/>
    </source>
</evidence>
<feature type="domain" description="Biofilm-associated protein BapA-like prefix-like" evidence="3">
    <location>
        <begin position="5"/>
        <end position="106"/>
    </location>
</feature>
<dbReference type="InterPro" id="IPR013783">
    <property type="entry name" value="Ig-like_fold"/>
</dbReference>
<dbReference type="Gene3D" id="2.60.40.10">
    <property type="entry name" value="Immunoglobulins"/>
    <property type="match status" value="6"/>
</dbReference>
<evidence type="ECO:0000259" key="3">
    <source>
        <dbReference type="Pfam" id="PF22783"/>
    </source>
</evidence>
<dbReference type="InterPro" id="IPR044016">
    <property type="entry name" value="Big_13"/>
</dbReference>
<organism evidence="4 5">
    <name type="scientific">Paenirhodobacter huangdaonensis</name>
    <dbReference type="NCBI Taxonomy" id="2501515"/>
    <lineage>
        <taxon>Bacteria</taxon>
        <taxon>Pseudomonadati</taxon>
        <taxon>Pseudomonadota</taxon>
        <taxon>Alphaproteobacteria</taxon>
        <taxon>Rhodobacterales</taxon>
        <taxon>Rhodobacter group</taxon>
        <taxon>Paenirhodobacter</taxon>
    </lineage>
</organism>
<accession>A0A3S3MNC4</accession>
<evidence type="ECO:0000259" key="2">
    <source>
        <dbReference type="Pfam" id="PF19077"/>
    </source>
</evidence>
<sequence length="665" mass="65849">MSDVNCTITPKANTNAAGGTVNGNHIELQTPSVVALHMGPEAVARFERVGDDLVLELQDGTRIIIDNFFVVADDARSDIVFVDDAGVTWWGQYGSSWTGFDIAEITETTVVPVALLGAIGTLAGAALIIGSGGSDSHPADTTPPEITVEAPALKNDATPTITGTTDAAPGSTVTLVVTGSDGATQTLTTTVQPDGSYTVDVPANLAEGDYTVTASVKDPAGNTGSADDTGVIDTVAPEISVDAPELSTDATPTITGSTDAAPGSTVTLVVTGSDHVSQTFTTTVGTDGSYTVDVPANLAEGDYTVTASVKDPAGNTGSADDTGVIDTVAPEISVDAPELSNDATPTITGSTDAAPGSTVTLVVTGSDHVSQTFTTTVGTDGSYSVDVPADLAEGGYTVTASVTDPAGNTGSADDTGVIDTVAPEISVDAPELSNDPTPTITGSTDAAPGSTVTLVVTGSDHVSQTFTTTVGTDGSYSVDVPADLAEGGYTVTASVTDPAGNTGSADDTGVIDTVAPEISVDAPALSNDPTPTITGSTDAAPGSTVTLVVTGSDHVSQTFTTTVGTDGSYSVDVPADLAEGGYSVEASVTDPAGNTGSADDTGVIDTVAPEISVDAPALSNDPTPTITGSTDAAPGSTVTLVVTGSDHVSQTFTTTVGTDGSYTVD</sequence>
<dbReference type="InterPro" id="IPR048051">
    <property type="entry name" value="BapA-like_prefix-like"/>
</dbReference>
<feature type="region of interest" description="Disordered" evidence="1">
    <location>
        <begin position="614"/>
        <end position="633"/>
    </location>
</feature>
<dbReference type="Proteomes" id="UP000288071">
    <property type="component" value="Unassembled WGS sequence"/>
</dbReference>
<dbReference type="Pfam" id="PF19077">
    <property type="entry name" value="Big_13"/>
    <property type="match status" value="5"/>
</dbReference>
<name>A0A3S3MNC4_9RHOB</name>
<feature type="domain" description="Bacterial Ig-like" evidence="2">
    <location>
        <begin position="525"/>
        <end position="606"/>
    </location>
</feature>
<dbReference type="EMBL" id="SAVA01000011">
    <property type="protein sequence ID" value="RWR49545.1"/>
    <property type="molecule type" value="Genomic_DNA"/>
</dbReference>
<evidence type="ECO:0000313" key="4">
    <source>
        <dbReference type="EMBL" id="RWR49545.1"/>
    </source>
</evidence>
<dbReference type="AlphaFoldDB" id="A0A3S3MNC4"/>
<dbReference type="Pfam" id="PF22783">
    <property type="entry name" value="BapA_N"/>
    <property type="match status" value="1"/>
</dbReference>
<proteinExistence type="predicted"/>
<reference evidence="4 5" key="1">
    <citation type="submission" date="2019-01" db="EMBL/GenBank/DDBJ databases">
        <title>Sinorhodobacter populi sp. nov. isolated from the symptomatic bark tissue of Populus euramericana canker.</title>
        <authorList>
            <person name="Xu G."/>
        </authorList>
    </citation>
    <scope>NUCLEOTIDE SEQUENCE [LARGE SCALE GENOMIC DNA]</scope>
    <source>
        <strain evidence="4 5">CGMCC 1.12963</strain>
    </source>
</reference>
<comment type="caution">
    <text evidence="4">The sequence shown here is derived from an EMBL/GenBank/DDBJ whole genome shotgun (WGS) entry which is preliminary data.</text>
</comment>
<feature type="domain" description="Bacterial Ig-like" evidence="2">
    <location>
        <begin position="431"/>
        <end position="513"/>
    </location>
</feature>
<feature type="domain" description="Bacterial Ig-like" evidence="2">
    <location>
        <begin position="338"/>
        <end position="420"/>
    </location>
</feature>